<protein>
    <recommendedName>
        <fullName evidence="2">Rho-GAP domain-containing protein</fullName>
    </recommendedName>
</protein>
<dbReference type="GO" id="GO:0097060">
    <property type="term" value="C:synaptic membrane"/>
    <property type="evidence" value="ECO:0007669"/>
    <property type="project" value="TreeGrafter"/>
</dbReference>
<organism evidence="3">
    <name type="scientific">Graphocephala atropunctata</name>
    <dbReference type="NCBI Taxonomy" id="36148"/>
    <lineage>
        <taxon>Eukaryota</taxon>
        <taxon>Metazoa</taxon>
        <taxon>Ecdysozoa</taxon>
        <taxon>Arthropoda</taxon>
        <taxon>Hexapoda</taxon>
        <taxon>Insecta</taxon>
        <taxon>Pterygota</taxon>
        <taxon>Neoptera</taxon>
        <taxon>Paraneoptera</taxon>
        <taxon>Hemiptera</taxon>
        <taxon>Auchenorrhyncha</taxon>
        <taxon>Membracoidea</taxon>
        <taxon>Cicadellidae</taxon>
        <taxon>Cicadellinae</taxon>
        <taxon>Cicadellini</taxon>
        <taxon>Graphocephala</taxon>
    </lineage>
</organism>
<dbReference type="InterPro" id="IPR000198">
    <property type="entry name" value="RhoGAP_dom"/>
</dbReference>
<feature type="region of interest" description="Disordered" evidence="1">
    <location>
        <begin position="81"/>
        <end position="105"/>
    </location>
</feature>
<dbReference type="InterPro" id="IPR052118">
    <property type="entry name" value="Rho-GAP_regulator"/>
</dbReference>
<feature type="compositionally biased region" description="Polar residues" evidence="1">
    <location>
        <begin position="95"/>
        <end position="105"/>
    </location>
</feature>
<dbReference type="Gene3D" id="1.10.555.10">
    <property type="entry name" value="Rho GTPase activation protein"/>
    <property type="match status" value="1"/>
</dbReference>
<accession>A0A1B6KXC5</accession>
<gene>
    <name evidence="3" type="ORF">g.3782</name>
</gene>
<evidence type="ECO:0000313" key="3">
    <source>
        <dbReference type="EMBL" id="JAT16097.1"/>
    </source>
</evidence>
<dbReference type="GO" id="GO:0030030">
    <property type="term" value="P:cell projection organization"/>
    <property type="evidence" value="ECO:0007669"/>
    <property type="project" value="TreeGrafter"/>
</dbReference>
<feature type="non-terminal residue" evidence="3">
    <location>
        <position position="1"/>
    </location>
</feature>
<name>A0A1B6KXC5_9HEMI</name>
<dbReference type="PANTHER" id="PTHR46150">
    <property type="entry name" value="RHO GTPASE-ACTIVATING PROTEIN 100F"/>
    <property type="match status" value="1"/>
</dbReference>
<dbReference type="PANTHER" id="PTHR46150:SF3">
    <property type="entry name" value="RHO GTPASE-ACTIVATING PROTEIN 100F"/>
    <property type="match status" value="1"/>
</dbReference>
<reference evidence="3" key="1">
    <citation type="submission" date="2015-11" db="EMBL/GenBank/DDBJ databases">
        <title>De novo transcriptome assembly of four potential Pierce s Disease insect vectors from Arizona vineyards.</title>
        <authorList>
            <person name="Tassone E.E."/>
        </authorList>
    </citation>
    <scope>NUCLEOTIDE SEQUENCE</scope>
</reference>
<dbReference type="EMBL" id="GEBQ01023880">
    <property type="protein sequence ID" value="JAT16097.1"/>
    <property type="molecule type" value="Transcribed_RNA"/>
</dbReference>
<feature type="non-terminal residue" evidence="3">
    <location>
        <position position="105"/>
    </location>
</feature>
<feature type="domain" description="Rho-GAP" evidence="2">
    <location>
        <begin position="1"/>
        <end position="50"/>
    </location>
</feature>
<evidence type="ECO:0000256" key="1">
    <source>
        <dbReference type="SAM" id="MobiDB-lite"/>
    </source>
</evidence>
<dbReference type="PROSITE" id="PS50238">
    <property type="entry name" value="RHOGAP"/>
    <property type="match status" value="1"/>
</dbReference>
<dbReference type="GO" id="GO:0046578">
    <property type="term" value="P:regulation of Ras protein signal transduction"/>
    <property type="evidence" value="ECO:0007669"/>
    <property type="project" value="TreeGrafter"/>
</dbReference>
<evidence type="ECO:0000259" key="2">
    <source>
        <dbReference type="PROSITE" id="PS50238"/>
    </source>
</evidence>
<dbReference type="AlphaFoldDB" id="A0A1B6KXC5"/>
<dbReference type="GO" id="GO:0005096">
    <property type="term" value="F:GTPase activator activity"/>
    <property type="evidence" value="ECO:0007669"/>
    <property type="project" value="TreeGrafter"/>
</dbReference>
<dbReference type="GO" id="GO:0007165">
    <property type="term" value="P:signal transduction"/>
    <property type="evidence" value="ECO:0007669"/>
    <property type="project" value="InterPro"/>
</dbReference>
<dbReference type="SUPFAM" id="SSF48350">
    <property type="entry name" value="GTPase activation domain, GAP"/>
    <property type="match status" value="1"/>
</dbReference>
<sequence>SEHNKMSPQNLAICFGPVLMLQSEGSDKLLDFNQPINALRYLLEIWPVKSGSSGAVNRITAATITPTQGFSLATASPLTGQAGRFLTSERRRSADSIQGDPQASS</sequence>
<dbReference type="InterPro" id="IPR008936">
    <property type="entry name" value="Rho_GTPase_activation_prot"/>
</dbReference>
<dbReference type="GO" id="GO:0016477">
    <property type="term" value="P:cell migration"/>
    <property type="evidence" value="ECO:0007669"/>
    <property type="project" value="TreeGrafter"/>
</dbReference>
<proteinExistence type="predicted"/>